<dbReference type="PANTHER" id="PTHR12358">
    <property type="entry name" value="SPHINGOSINE KINASE"/>
    <property type="match status" value="1"/>
</dbReference>
<dbReference type="Pfam" id="PF00781">
    <property type="entry name" value="DAGK_cat"/>
    <property type="match status" value="1"/>
</dbReference>
<dbReference type="SUPFAM" id="SSF111331">
    <property type="entry name" value="NAD kinase/diacylglycerol kinase-like"/>
    <property type="match status" value="1"/>
</dbReference>
<dbReference type="InterPro" id="IPR017438">
    <property type="entry name" value="ATP-NAD_kinase_N"/>
</dbReference>
<dbReference type="GO" id="GO:0046872">
    <property type="term" value="F:metal ion binding"/>
    <property type="evidence" value="ECO:0007669"/>
    <property type="project" value="UniProtKB-KW"/>
</dbReference>
<keyword evidence="6" id="KW-0418">Kinase</keyword>
<dbReference type="Gene3D" id="3.40.50.10330">
    <property type="entry name" value="Probable inorganic polyphosphate/atp-NAD kinase, domain 1"/>
    <property type="match status" value="1"/>
</dbReference>
<keyword evidence="7" id="KW-0067">ATP-binding</keyword>
<keyword evidence="2" id="KW-0444">Lipid biosynthesis</keyword>
<evidence type="ECO:0000256" key="8">
    <source>
        <dbReference type="ARBA" id="ARBA00022842"/>
    </source>
</evidence>
<gene>
    <name evidence="13" type="ORF">UFOPK3444_01056</name>
</gene>
<dbReference type="AlphaFoldDB" id="A0A6J7EAC6"/>
<evidence type="ECO:0000256" key="9">
    <source>
        <dbReference type="ARBA" id="ARBA00023098"/>
    </source>
</evidence>
<sequence>MSNPISVIVNPSAGGGRASKVLVDIERLLTQRGADFSITETRDLPHARQLARDAAQQGRTAAALGGDGLVGAVAAGCAESGGLLAVLPGGRGNDLARVLGIPNDPAAAVAIALDGKAGHIDMGEGNGTPFCCIASCGYDSDANRIANEAKVPGALSYLYAALRALISWKQAHFKIEIDGDAIELNGFSVIVANSKAYGGGMFIAPDADLQDGLLDVVTIEGNSRLRFLALLPLVFKGKHISTREVTVRRGATVRIEADRPFTVYADGDPLCDLPAVITVRPDACRVMLPASA</sequence>
<evidence type="ECO:0000259" key="12">
    <source>
        <dbReference type="PROSITE" id="PS50146"/>
    </source>
</evidence>
<evidence type="ECO:0000256" key="6">
    <source>
        <dbReference type="ARBA" id="ARBA00022777"/>
    </source>
</evidence>
<evidence type="ECO:0000256" key="11">
    <source>
        <dbReference type="ARBA" id="ARBA00023264"/>
    </source>
</evidence>
<dbReference type="PANTHER" id="PTHR12358:SF106">
    <property type="entry name" value="LIPID KINASE YEGS"/>
    <property type="match status" value="1"/>
</dbReference>
<keyword evidence="11" id="KW-1208">Phospholipid metabolism</keyword>
<dbReference type="InterPro" id="IPR045540">
    <property type="entry name" value="YegS/DAGK_C"/>
</dbReference>
<dbReference type="Gene3D" id="2.60.200.40">
    <property type="match status" value="1"/>
</dbReference>
<evidence type="ECO:0000256" key="1">
    <source>
        <dbReference type="ARBA" id="ARBA00001946"/>
    </source>
</evidence>
<dbReference type="InterPro" id="IPR016064">
    <property type="entry name" value="NAD/diacylglycerol_kinase_sf"/>
</dbReference>
<comment type="cofactor">
    <cofactor evidence="1">
        <name>Mg(2+)</name>
        <dbReference type="ChEBI" id="CHEBI:18420"/>
    </cofactor>
</comment>
<name>A0A6J7EAC6_9ZZZZ</name>
<dbReference type="EMBL" id="CAFBLU010000016">
    <property type="protein sequence ID" value="CAB4876653.1"/>
    <property type="molecule type" value="Genomic_DNA"/>
</dbReference>
<organism evidence="13">
    <name type="scientific">freshwater metagenome</name>
    <dbReference type="NCBI Taxonomy" id="449393"/>
    <lineage>
        <taxon>unclassified sequences</taxon>
        <taxon>metagenomes</taxon>
        <taxon>ecological metagenomes</taxon>
    </lineage>
</organism>
<evidence type="ECO:0000256" key="7">
    <source>
        <dbReference type="ARBA" id="ARBA00022840"/>
    </source>
</evidence>
<keyword evidence="10" id="KW-0594">Phospholipid biosynthesis</keyword>
<evidence type="ECO:0000256" key="5">
    <source>
        <dbReference type="ARBA" id="ARBA00022741"/>
    </source>
</evidence>
<evidence type="ECO:0000256" key="2">
    <source>
        <dbReference type="ARBA" id="ARBA00022516"/>
    </source>
</evidence>
<dbReference type="PROSITE" id="PS50146">
    <property type="entry name" value="DAGK"/>
    <property type="match status" value="1"/>
</dbReference>
<reference evidence="13" key="1">
    <citation type="submission" date="2020-05" db="EMBL/GenBank/DDBJ databases">
        <authorList>
            <person name="Chiriac C."/>
            <person name="Salcher M."/>
            <person name="Ghai R."/>
            <person name="Kavagutti S V."/>
        </authorList>
    </citation>
    <scope>NUCLEOTIDE SEQUENCE</scope>
</reference>
<evidence type="ECO:0000256" key="3">
    <source>
        <dbReference type="ARBA" id="ARBA00022679"/>
    </source>
</evidence>
<keyword evidence="4" id="KW-0479">Metal-binding</keyword>
<evidence type="ECO:0000256" key="10">
    <source>
        <dbReference type="ARBA" id="ARBA00023209"/>
    </source>
</evidence>
<dbReference type="SMART" id="SM00046">
    <property type="entry name" value="DAGKc"/>
    <property type="match status" value="1"/>
</dbReference>
<accession>A0A6J7EAC6</accession>
<dbReference type="GO" id="GO:0005524">
    <property type="term" value="F:ATP binding"/>
    <property type="evidence" value="ECO:0007669"/>
    <property type="project" value="UniProtKB-KW"/>
</dbReference>
<keyword evidence="3" id="KW-0808">Transferase</keyword>
<dbReference type="GO" id="GO:0005886">
    <property type="term" value="C:plasma membrane"/>
    <property type="evidence" value="ECO:0007669"/>
    <property type="project" value="TreeGrafter"/>
</dbReference>
<dbReference type="InterPro" id="IPR001206">
    <property type="entry name" value="Diacylglycerol_kinase_cat_dom"/>
</dbReference>
<protein>
    <submittedName>
        <fullName evidence="13">Unannotated protein</fullName>
    </submittedName>
</protein>
<feature type="domain" description="DAGKc" evidence="12">
    <location>
        <begin position="1"/>
        <end position="129"/>
    </location>
</feature>
<keyword evidence="8" id="KW-0460">Magnesium</keyword>
<keyword evidence="5" id="KW-0547">Nucleotide-binding</keyword>
<dbReference type="NCBIfam" id="TIGR00147">
    <property type="entry name" value="YegS/Rv2252/BmrU family lipid kinase"/>
    <property type="match status" value="1"/>
</dbReference>
<dbReference type="GO" id="GO:0008654">
    <property type="term" value="P:phospholipid biosynthetic process"/>
    <property type="evidence" value="ECO:0007669"/>
    <property type="project" value="UniProtKB-KW"/>
</dbReference>
<dbReference type="GO" id="GO:0016301">
    <property type="term" value="F:kinase activity"/>
    <property type="evidence" value="ECO:0007669"/>
    <property type="project" value="UniProtKB-KW"/>
</dbReference>
<evidence type="ECO:0000313" key="13">
    <source>
        <dbReference type="EMBL" id="CAB4876653.1"/>
    </source>
</evidence>
<proteinExistence type="predicted"/>
<keyword evidence="9" id="KW-0443">Lipid metabolism</keyword>
<dbReference type="InterPro" id="IPR050187">
    <property type="entry name" value="Lipid_Phosphate_FormReg"/>
</dbReference>
<evidence type="ECO:0000256" key="4">
    <source>
        <dbReference type="ARBA" id="ARBA00022723"/>
    </source>
</evidence>
<dbReference type="Pfam" id="PF19279">
    <property type="entry name" value="YegS_C"/>
    <property type="match status" value="1"/>
</dbReference>
<dbReference type="InterPro" id="IPR005218">
    <property type="entry name" value="Diacylglycerol/lipid_kinase"/>
</dbReference>